<keyword evidence="1" id="KW-1133">Transmembrane helix</keyword>
<dbReference type="EMBL" id="VIVK01000001">
    <property type="protein sequence ID" value="TWD80294.1"/>
    <property type="molecule type" value="Genomic_DNA"/>
</dbReference>
<dbReference type="RefSeq" id="WP_145804174.1">
    <property type="nucleotide sequence ID" value="NZ_VIVK01000001.1"/>
</dbReference>
<organism evidence="2 3">
    <name type="scientific">Kribbella amoyensis</name>
    <dbReference type="NCBI Taxonomy" id="996641"/>
    <lineage>
        <taxon>Bacteria</taxon>
        <taxon>Bacillati</taxon>
        <taxon>Actinomycetota</taxon>
        <taxon>Actinomycetes</taxon>
        <taxon>Propionibacteriales</taxon>
        <taxon>Kribbellaceae</taxon>
        <taxon>Kribbella</taxon>
    </lineage>
</organism>
<keyword evidence="3" id="KW-1185">Reference proteome</keyword>
<feature type="transmembrane region" description="Helical" evidence="1">
    <location>
        <begin position="60"/>
        <end position="79"/>
    </location>
</feature>
<gene>
    <name evidence="2" type="ORF">FB561_1367</name>
</gene>
<feature type="transmembrane region" description="Helical" evidence="1">
    <location>
        <begin position="298"/>
        <end position="319"/>
    </location>
</feature>
<proteinExistence type="predicted"/>
<evidence type="ECO:0000313" key="3">
    <source>
        <dbReference type="Proteomes" id="UP000318380"/>
    </source>
</evidence>
<feature type="transmembrane region" description="Helical" evidence="1">
    <location>
        <begin position="229"/>
        <end position="252"/>
    </location>
</feature>
<accession>A0A561BN82</accession>
<feature type="transmembrane region" description="Helical" evidence="1">
    <location>
        <begin position="164"/>
        <end position="182"/>
    </location>
</feature>
<reference evidence="2 3" key="1">
    <citation type="submission" date="2019-06" db="EMBL/GenBank/DDBJ databases">
        <title>Sequencing the genomes of 1000 actinobacteria strains.</title>
        <authorList>
            <person name="Klenk H.-P."/>
        </authorList>
    </citation>
    <scope>NUCLEOTIDE SEQUENCE [LARGE SCALE GENOMIC DNA]</scope>
    <source>
        <strain evidence="2 3">DSM 24683</strain>
    </source>
</reference>
<feature type="transmembrane region" description="Helical" evidence="1">
    <location>
        <begin position="25"/>
        <end position="45"/>
    </location>
</feature>
<feature type="transmembrane region" description="Helical" evidence="1">
    <location>
        <begin position="264"/>
        <end position="286"/>
    </location>
</feature>
<keyword evidence="1" id="KW-0812">Transmembrane</keyword>
<dbReference type="OrthoDB" id="343560at2"/>
<evidence type="ECO:0000256" key="1">
    <source>
        <dbReference type="SAM" id="Phobius"/>
    </source>
</evidence>
<name>A0A561BN82_9ACTN</name>
<keyword evidence="1" id="KW-0472">Membrane</keyword>
<feature type="transmembrane region" description="Helical" evidence="1">
    <location>
        <begin position="86"/>
        <end position="111"/>
    </location>
</feature>
<comment type="caution">
    <text evidence="2">The sequence shown here is derived from an EMBL/GenBank/DDBJ whole genome shotgun (WGS) entry which is preliminary data.</text>
</comment>
<dbReference type="Proteomes" id="UP000318380">
    <property type="component" value="Unassembled WGS sequence"/>
</dbReference>
<feature type="transmembrane region" description="Helical" evidence="1">
    <location>
        <begin position="131"/>
        <end position="152"/>
    </location>
</feature>
<sequence length="329" mass="35409">MTTTVSPSTARSVLPIGPHRLHRPLLVVAAALAVLTLVGIGGALFDDRDLLGHPLWMKPLKFMISFAVYCATLAWMLSLQTKRRRLGWWMGTVVAVGVAAEMVLIVGQVVVRGRQLHFNMSTPTDQLIHDIMAGTVYAIWAAVLVVAIQLLFDRPGDRALRWSIRLALSTTLAGMLLGNLMFRATPAQQRAMDETGREDFFGAHSVGVEDGGPGLPVTGWSTEAGDLRIGHFLGVHALQAIPLLALGLLLLARRYPALRPEAPRTALVAIGAAAYGGLVWLVTWQAERGESIVHPGQATLLASASLLGATIFSSLFVVLRARRKSLVSP</sequence>
<protein>
    <submittedName>
        <fullName evidence="2">Uncharacterized protein</fullName>
    </submittedName>
</protein>
<evidence type="ECO:0000313" key="2">
    <source>
        <dbReference type="EMBL" id="TWD80294.1"/>
    </source>
</evidence>
<dbReference type="AlphaFoldDB" id="A0A561BN82"/>